<evidence type="ECO:0000256" key="3">
    <source>
        <dbReference type="ARBA" id="ARBA00023052"/>
    </source>
</evidence>
<dbReference type="Pfam" id="PF02775">
    <property type="entry name" value="TPP_enzyme_C"/>
    <property type="match status" value="1"/>
</dbReference>
<reference evidence="6" key="1">
    <citation type="journal article" date="2015" name="Nature">
        <title>Complex archaea that bridge the gap between prokaryotes and eukaryotes.</title>
        <authorList>
            <person name="Spang A."/>
            <person name="Saw J.H."/>
            <person name="Jorgensen S.L."/>
            <person name="Zaremba-Niedzwiedzka K."/>
            <person name="Martijn J."/>
            <person name="Lind A.E."/>
            <person name="van Eijk R."/>
            <person name="Schleper C."/>
            <person name="Guy L."/>
            <person name="Ettema T.J."/>
        </authorList>
    </citation>
    <scope>NUCLEOTIDE SEQUENCE</scope>
</reference>
<comment type="similarity">
    <text evidence="2">Belongs to the TPP enzyme family.</text>
</comment>
<dbReference type="SUPFAM" id="SSF52467">
    <property type="entry name" value="DHS-like NAD/FAD-binding domain"/>
    <property type="match status" value="1"/>
</dbReference>
<evidence type="ECO:0000259" key="5">
    <source>
        <dbReference type="Pfam" id="PF02775"/>
    </source>
</evidence>
<dbReference type="GO" id="GO:0050660">
    <property type="term" value="F:flavin adenine dinucleotide binding"/>
    <property type="evidence" value="ECO:0007669"/>
    <property type="project" value="TreeGrafter"/>
</dbReference>
<evidence type="ECO:0000313" key="6">
    <source>
        <dbReference type="EMBL" id="KKK86231.1"/>
    </source>
</evidence>
<dbReference type="InterPro" id="IPR039368">
    <property type="entry name" value="AHAS_TPP"/>
</dbReference>
<dbReference type="GO" id="GO:0030976">
    <property type="term" value="F:thiamine pyrophosphate binding"/>
    <property type="evidence" value="ECO:0007669"/>
    <property type="project" value="InterPro"/>
</dbReference>
<dbReference type="PANTHER" id="PTHR18968:SF13">
    <property type="entry name" value="ACETOLACTATE SYNTHASE CATALYTIC SUBUNIT, MITOCHONDRIAL"/>
    <property type="match status" value="1"/>
</dbReference>
<dbReference type="GO" id="GO:0000287">
    <property type="term" value="F:magnesium ion binding"/>
    <property type="evidence" value="ECO:0007669"/>
    <property type="project" value="InterPro"/>
</dbReference>
<feature type="domain" description="Thiamine pyrophosphate enzyme TPP-binding" evidence="5">
    <location>
        <begin position="127"/>
        <end position="292"/>
    </location>
</feature>
<dbReference type="GO" id="GO:0009099">
    <property type="term" value="P:L-valine biosynthetic process"/>
    <property type="evidence" value="ECO:0007669"/>
    <property type="project" value="TreeGrafter"/>
</dbReference>
<dbReference type="Gene3D" id="3.40.50.1220">
    <property type="entry name" value="TPP-binding domain"/>
    <property type="match status" value="1"/>
</dbReference>
<comment type="cofactor">
    <cofactor evidence="1">
        <name>thiamine diphosphate</name>
        <dbReference type="ChEBI" id="CHEBI:58937"/>
    </cofactor>
</comment>
<evidence type="ECO:0000256" key="1">
    <source>
        <dbReference type="ARBA" id="ARBA00001964"/>
    </source>
</evidence>
<organism evidence="6">
    <name type="scientific">marine sediment metagenome</name>
    <dbReference type="NCBI Taxonomy" id="412755"/>
    <lineage>
        <taxon>unclassified sequences</taxon>
        <taxon>metagenomes</taxon>
        <taxon>ecological metagenomes</taxon>
    </lineage>
</organism>
<keyword evidence="3" id="KW-0786">Thiamine pyrophosphate</keyword>
<evidence type="ECO:0000256" key="2">
    <source>
        <dbReference type="ARBA" id="ARBA00007812"/>
    </source>
</evidence>
<proteinExistence type="inferred from homology"/>
<dbReference type="InterPro" id="IPR029061">
    <property type="entry name" value="THDP-binding"/>
</dbReference>
<dbReference type="GO" id="GO:0005948">
    <property type="term" value="C:acetolactate synthase complex"/>
    <property type="evidence" value="ECO:0007669"/>
    <property type="project" value="TreeGrafter"/>
</dbReference>
<comment type="caution">
    <text evidence="6">The sequence shown here is derived from an EMBL/GenBank/DDBJ whole genome shotgun (WGS) entry which is preliminary data.</text>
</comment>
<protein>
    <recommendedName>
        <fullName evidence="7">Thiamine pyrophosphate enzyme TPP-binding domain-containing protein</fullName>
    </recommendedName>
</protein>
<name>A0A0F9BPB5_9ZZZZ</name>
<dbReference type="AlphaFoldDB" id="A0A0F9BPB5"/>
<evidence type="ECO:0008006" key="7">
    <source>
        <dbReference type="Google" id="ProtNLM"/>
    </source>
</evidence>
<dbReference type="SUPFAM" id="SSF52518">
    <property type="entry name" value="Thiamin diphosphate-binding fold (THDP-binding)"/>
    <property type="match status" value="1"/>
</dbReference>
<dbReference type="Pfam" id="PF00205">
    <property type="entry name" value="TPP_enzyme_M"/>
    <property type="match status" value="1"/>
</dbReference>
<dbReference type="PANTHER" id="PTHR18968">
    <property type="entry name" value="THIAMINE PYROPHOSPHATE ENZYMES"/>
    <property type="match status" value="1"/>
</dbReference>
<dbReference type="EMBL" id="LAZR01050941">
    <property type="protein sequence ID" value="KKK86231.1"/>
    <property type="molecule type" value="Genomic_DNA"/>
</dbReference>
<gene>
    <name evidence="6" type="ORF">LCGC14_2765300</name>
</gene>
<dbReference type="PROSITE" id="PS00187">
    <property type="entry name" value="TPP_ENZYMES"/>
    <property type="match status" value="1"/>
</dbReference>
<dbReference type="InterPro" id="IPR000399">
    <property type="entry name" value="TPP-bd_CS"/>
</dbReference>
<feature type="domain" description="Thiamine pyrophosphate enzyme central" evidence="4">
    <location>
        <begin position="32"/>
        <end position="69"/>
    </location>
</feature>
<dbReference type="InterPro" id="IPR045229">
    <property type="entry name" value="TPP_enz"/>
</dbReference>
<dbReference type="Gene3D" id="3.40.50.970">
    <property type="match status" value="1"/>
</dbReference>
<accession>A0A0F9BPB5</accession>
<sequence length="326" mass="36648">GYRAGAELMNMEFKQMTLGMDYPTKNMVFDWVFQPHAKFINIDIDPASISKNVVIDVPVVGDAKNILKEMIKLAEKLDIKVWLEEIDNWKKQHPLTYKNDDDVLRPQYIVEMIHKVTKGDAIITTEVGQNQMWTAQFYKFNKPRRLITSGGLGTMEYGLPAAIGAQLAHPESVVFDIAGDGSIQMNIQEMATISQCALPVNIAILNNGYLGMVRQWQEFFFNRQYAATCLKRDDRCPIVCNNPGENCPPYIPDFVKLAEAYFAVGLRIAKKQDVEGAIIEAVKTKKPVLLDFIVNQEENVTPMVPAGAPIDLMISSKEDAQDFLLA</sequence>
<dbReference type="InterPro" id="IPR012000">
    <property type="entry name" value="Thiamin_PyroP_enz_cen_dom"/>
</dbReference>
<dbReference type="CDD" id="cd02015">
    <property type="entry name" value="TPP_AHAS"/>
    <property type="match status" value="1"/>
</dbReference>
<dbReference type="GO" id="GO:0009097">
    <property type="term" value="P:isoleucine biosynthetic process"/>
    <property type="evidence" value="ECO:0007669"/>
    <property type="project" value="TreeGrafter"/>
</dbReference>
<evidence type="ECO:0000259" key="4">
    <source>
        <dbReference type="Pfam" id="PF00205"/>
    </source>
</evidence>
<dbReference type="InterPro" id="IPR011766">
    <property type="entry name" value="TPP_enzyme_TPP-bd"/>
</dbReference>
<feature type="non-terminal residue" evidence="6">
    <location>
        <position position="1"/>
    </location>
</feature>
<dbReference type="InterPro" id="IPR029035">
    <property type="entry name" value="DHS-like_NAD/FAD-binding_dom"/>
</dbReference>
<dbReference type="GO" id="GO:0003984">
    <property type="term" value="F:acetolactate synthase activity"/>
    <property type="evidence" value="ECO:0007669"/>
    <property type="project" value="TreeGrafter"/>
</dbReference>